<dbReference type="EMBL" id="CAUYUJ010000906">
    <property type="protein sequence ID" value="CAK0793138.1"/>
    <property type="molecule type" value="Genomic_DNA"/>
</dbReference>
<evidence type="ECO:0000313" key="3">
    <source>
        <dbReference type="Proteomes" id="UP001189429"/>
    </source>
</evidence>
<comment type="caution">
    <text evidence="2">The sequence shown here is derived from an EMBL/GenBank/DDBJ whole genome shotgun (WGS) entry which is preliminary data.</text>
</comment>
<name>A0ABN9PRP6_9DINO</name>
<evidence type="ECO:0000313" key="2">
    <source>
        <dbReference type="EMBL" id="CAK0793138.1"/>
    </source>
</evidence>
<gene>
    <name evidence="2" type="ORF">PCOR1329_LOCUS3541</name>
</gene>
<dbReference type="Proteomes" id="UP001189429">
    <property type="component" value="Unassembled WGS sequence"/>
</dbReference>
<proteinExistence type="predicted"/>
<keyword evidence="3" id="KW-1185">Reference proteome</keyword>
<reference evidence="2" key="1">
    <citation type="submission" date="2023-10" db="EMBL/GenBank/DDBJ databases">
        <authorList>
            <person name="Chen Y."/>
            <person name="Shah S."/>
            <person name="Dougan E. K."/>
            <person name="Thang M."/>
            <person name="Chan C."/>
        </authorList>
    </citation>
    <scope>NUCLEOTIDE SEQUENCE [LARGE SCALE GENOMIC DNA]</scope>
</reference>
<feature type="chain" id="PRO_5046059150" evidence="1">
    <location>
        <begin position="20"/>
        <end position="245"/>
    </location>
</feature>
<accession>A0ABN9PRP6</accession>
<sequence>MRAAARRLLLAAAAAAAAAAQNAGRTQVLDPCWSAADPARCRYEAMQLYVQRQRLAQQAPPQGRGAFAAAWPYPAPGAVGGQGAGAGAPAGPAAWRVREEEAGQPCATYLSDPECDRRQQVAALKVALEDFSGREEALEAALEALQPGALALFRRGHLASAINAVGAPPAESARAAAAARALAGVRWQPGSAAGAAVAGALAELQAVAAAGGAGGAVSFLGRIATTVQRWIPWSSAGGARTGASV</sequence>
<organism evidence="2 3">
    <name type="scientific">Prorocentrum cordatum</name>
    <dbReference type="NCBI Taxonomy" id="2364126"/>
    <lineage>
        <taxon>Eukaryota</taxon>
        <taxon>Sar</taxon>
        <taxon>Alveolata</taxon>
        <taxon>Dinophyceae</taxon>
        <taxon>Prorocentrales</taxon>
        <taxon>Prorocentraceae</taxon>
        <taxon>Prorocentrum</taxon>
    </lineage>
</organism>
<keyword evidence="1" id="KW-0732">Signal</keyword>
<protein>
    <submittedName>
        <fullName evidence="2">Uncharacterized protein</fullName>
    </submittedName>
</protein>
<evidence type="ECO:0000256" key="1">
    <source>
        <dbReference type="SAM" id="SignalP"/>
    </source>
</evidence>
<feature type="signal peptide" evidence="1">
    <location>
        <begin position="1"/>
        <end position="19"/>
    </location>
</feature>